<sequence>MGTLVKTAPMHAIVPTVQAVTMFRATVLMVNVNLDGLKVTAALQGSRCRSPLAPIATK</sequence>
<reference evidence="1" key="1">
    <citation type="journal article" date="2019" name="bioRxiv">
        <title>The Genome of the Zebra Mussel, Dreissena polymorpha: A Resource for Invasive Species Research.</title>
        <authorList>
            <person name="McCartney M.A."/>
            <person name="Auch B."/>
            <person name="Kono T."/>
            <person name="Mallez S."/>
            <person name="Zhang Y."/>
            <person name="Obille A."/>
            <person name="Becker A."/>
            <person name="Abrahante J.E."/>
            <person name="Garbe J."/>
            <person name="Badalamenti J.P."/>
            <person name="Herman A."/>
            <person name="Mangelson H."/>
            <person name="Liachko I."/>
            <person name="Sullivan S."/>
            <person name="Sone E.D."/>
            <person name="Koren S."/>
            <person name="Silverstein K.A.T."/>
            <person name="Beckman K.B."/>
            <person name="Gohl D.M."/>
        </authorList>
    </citation>
    <scope>NUCLEOTIDE SEQUENCE</scope>
    <source>
        <strain evidence="1">Duluth1</strain>
        <tissue evidence="1">Whole animal</tissue>
    </source>
</reference>
<dbReference type="Proteomes" id="UP000828390">
    <property type="component" value="Unassembled WGS sequence"/>
</dbReference>
<name>A0A9D4IN92_DREPO</name>
<accession>A0A9D4IN92</accession>
<protein>
    <submittedName>
        <fullName evidence="1">Uncharacterized protein</fullName>
    </submittedName>
</protein>
<evidence type="ECO:0000313" key="1">
    <source>
        <dbReference type="EMBL" id="KAH3781971.1"/>
    </source>
</evidence>
<organism evidence="1 2">
    <name type="scientific">Dreissena polymorpha</name>
    <name type="common">Zebra mussel</name>
    <name type="synonym">Mytilus polymorpha</name>
    <dbReference type="NCBI Taxonomy" id="45954"/>
    <lineage>
        <taxon>Eukaryota</taxon>
        <taxon>Metazoa</taxon>
        <taxon>Spiralia</taxon>
        <taxon>Lophotrochozoa</taxon>
        <taxon>Mollusca</taxon>
        <taxon>Bivalvia</taxon>
        <taxon>Autobranchia</taxon>
        <taxon>Heteroconchia</taxon>
        <taxon>Euheterodonta</taxon>
        <taxon>Imparidentia</taxon>
        <taxon>Neoheterodontei</taxon>
        <taxon>Myida</taxon>
        <taxon>Dreissenoidea</taxon>
        <taxon>Dreissenidae</taxon>
        <taxon>Dreissena</taxon>
    </lineage>
</organism>
<reference evidence="1" key="2">
    <citation type="submission" date="2020-11" db="EMBL/GenBank/DDBJ databases">
        <authorList>
            <person name="McCartney M.A."/>
            <person name="Auch B."/>
            <person name="Kono T."/>
            <person name="Mallez S."/>
            <person name="Becker A."/>
            <person name="Gohl D.M."/>
            <person name="Silverstein K.A.T."/>
            <person name="Koren S."/>
            <person name="Bechman K.B."/>
            <person name="Herman A."/>
            <person name="Abrahante J.E."/>
            <person name="Garbe J."/>
        </authorList>
    </citation>
    <scope>NUCLEOTIDE SEQUENCE</scope>
    <source>
        <strain evidence="1">Duluth1</strain>
        <tissue evidence="1">Whole animal</tissue>
    </source>
</reference>
<keyword evidence="2" id="KW-1185">Reference proteome</keyword>
<dbReference type="AlphaFoldDB" id="A0A9D4IN92"/>
<dbReference type="EMBL" id="JAIWYP010000008">
    <property type="protein sequence ID" value="KAH3781971.1"/>
    <property type="molecule type" value="Genomic_DNA"/>
</dbReference>
<comment type="caution">
    <text evidence="1">The sequence shown here is derived from an EMBL/GenBank/DDBJ whole genome shotgun (WGS) entry which is preliminary data.</text>
</comment>
<gene>
    <name evidence="1" type="ORF">DPMN_159881</name>
</gene>
<evidence type="ECO:0000313" key="2">
    <source>
        <dbReference type="Proteomes" id="UP000828390"/>
    </source>
</evidence>
<proteinExistence type="predicted"/>